<evidence type="ECO:0000313" key="2">
    <source>
        <dbReference type="Proteomes" id="UP000450012"/>
    </source>
</evidence>
<comment type="caution">
    <text evidence="1">The sequence shown here is derived from an EMBL/GenBank/DDBJ whole genome shotgun (WGS) entry which is preliminary data.</text>
</comment>
<sequence length="104" mass="11509">MMELSEYFEEFARRLNLDTGAGFPANVAAEIAAAHSIGLELDQLQKFLARRTEITSVAVALKGNTLSVEKIERILSARRNGAIYPKEVLAAAFTEDEIHEKSML</sequence>
<gene>
    <name evidence="1" type="ORF">GTP45_10090</name>
</gene>
<dbReference type="EMBL" id="WWCK01000003">
    <property type="protein sequence ID" value="MYM67180.1"/>
    <property type="molecule type" value="Genomic_DNA"/>
</dbReference>
<name>A0A7X4KBI1_9BURK</name>
<dbReference type="RefSeq" id="WP_161013742.1">
    <property type="nucleotide sequence ID" value="NZ_WWCK01000003.1"/>
</dbReference>
<dbReference type="Proteomes" id="UP000450012">
    <property type="component" value="Unassembled WGS sequence"/>
</dbReference>
<reference evidence="1 2" key="1">
    <citation type="submission" date="2019-12" db="EMBL/GenBank/DDBJ databases">
        <title>Novel species isolated from a subtropical stream in China.</title>
        <authorList>
            <person name="Lu H."/>
        </authorList>
    </citation>
    <scope>NUCLEOTIDE SEQUENCE [LARGE SCALE GENOMIC DNA]</scope>
    <source>
        <strain evidence="1 2">FT55W</strain>
    </source>
</reference>
<evidence type="ECO:0000313" key="1">
    <source>
        <dbReference type="EMBL" id="MYM67180.1"/>
    </source>
</evidence>
<accession>A0A7X4KBI1</accession>
<organism evidence="1 2">
    <name type="scientific">Duganella rivi</name>
    <dbReference type="NCBI Taxonomy" id="2666083"/>
    <lineage>
        <taxon>Bacteria</taxon>
        <taxon>Pseudomonadati</taxon>
        <taxon>Pseudomonadota</taxon>
        <taxon>Betaproteobacteria</taxon>
        <taxon>Burkholderiales</taxon>
        <taxon>Oxalobacteraceae</taxon>
        <taxon>Telluria group</taxon>
        <taxon>Duganella</taxon>
    </lineage>
</organism>
<keyword evidence="2" id="KW-1185">Reference proteome</keyword>
<proteinExistence type="predicted"/>
<protein>
    <submittedName>
        <fullName evidence="1">Uncharacterized protein</fullName>
    </submittedName>
</protein>
<dbReference type="AlphaFoldDB" id="A0A7X4KBI1"/>